<protein>
    <recommendedName>
        <fullName evidence="1">Reverse transcriptase domain-containing protein</fullName>
    </recommendedName>
</protein>
<reference evidence="2" key="1">
    <citation type="journal article" date="2023" name="Plant J.">
        <title>Genome sequences and population genomics provide insights into the demographic history, inbreeding, and mutation load of two 'living fossil' tree species of Dipteronia.</title>
        <authorList>
            <person name="Feng Y."/>
            <person name="Comes H.P."/>
            <person name="Chen J."/>
            <person name="Zhu S."/>
            <person name="Lu R."/>
            <person name="Zhang X."/>
            <person name="Li P."/>
            <person name="Qiu J."/>
            <person name="Olsen K.M."/>
            <person name="Qiu Y."/>
        </authorList>
    </citation>
    <scope>NUCLEOTIDE SEQUENCE</scope>
    <source>
        <strain evidence="2">NBL</strain>
    </source>
</reference>
<dbReference type="PANTHER" id="PTHR31635:SF196">
    <property type="entry name" value="REVERSE TRANSCRIPTASE DOMAIN-CONTAINING PROTEIN-RELATED"/>
    <property type="match status" value="1"/>
</dbReference>
<feature type="domain" description="Reverse transcriptase" evidence="1">
    <location>
        <begin position="156"/>
        <end position="437"/>
    </location>
</feature>
<dbReference type="SUPFAM" id="SSF56672">
    <property type="entry name" value="DNA/RNA polymerases"/>
    <property type="match status" value="1"/>
</dbReference>
<proteinExistence type="predicted"/>
<keyword evidence="3" id="KW-1185">Reference proteome</keyword>
<accession>A0AAE0E5G1</accession>
<organism evidence="2 3">
    <name type="scientific">Dipteronia sinensis</name>
    <dbReference type="NCBI Taxonomy" id="43782"/>
    <lineage>
        <taxon>Eukaryota</taxon>
        <taxon>Viridiplantae</taxon>
        <taxon>Streptophyta</taxon>
        <taxon>Embryophyta</taxon>
        <taxon>Tracheophyta</taxon>
        <taxon>Spermatophyta</taxon>
        <taxon>Magnoliopsida</taxon>
        <taxon>eudicotyledons</taxon>
        <taxon>Gunneridae</taxon>
        <taxon>Pentapetalae</taxon>
        <taxon>rosids</taxon>
        <taxon>malvids</taxon>
        <taxon>Sapindales</taxon>
        <taxon>Sapindaceae</taxon>
        <taxon>Hippocastanoideae</taxon>
        <taxon>Acereae</taxon>
        <taxon>Dipteronia</taxon>
    </lineage>
</organism>
<dbReference type="PROSITE" id="PS50878">
    <property type="entry name" value="RT_POL"/>
    <property type="match status" value="1"/>
</dbReference>
<evidence type="ECO:0000313" key="3">
    <source>
        <dbReference type="Proteomes" id="UP001281410"/>
    </source>
</evidence>
<gene>
    <name evidence="2" type="ORF">Dsin_016153</name>
</gene>
<dbReference type="Proteomes" id="UP001281410">
    <property type="component" value="Unassembled WGS sequence"/>
</dbReference>
<evidence type="ECO:0000313" key="2">
    <source>
        <dbReference type="EMBL" id="KAK3211447.1"/>
    </source>
</evidence>
<dbReference type="InterPro" id="IPR000477">
    <property type="entry name" value="RT_dom"/>
</dbReference>
<dbReference type="EMBL" id="JANJYJ010000005">
    <property type="protein sequence ID" value="KAK3211447.1"/>
    <property type="molecule type" value="Genomic_DNA"/>
</dbReference>
<dbReference type="InterPro" id="IPR043502">
    <property type="entry name" value="DNA/RNA_pol_sf"/>
</dbReference>
<evidence type="ECO:0000259" key="1">
    <source>
        <dbReference type="PROSITE" id="PS50878"/>
    </source>
</evidence>
<dbReference type="Pfam" id="PF00078">
    <property type="entry name" value="RVT_1"/>
    <property type="match status" value="1"/>
</dbReference>
<sequence length="447" mass="51170">MRGAGKQMFSTNIADLRGIYHFEIMAVFEPRISGFKALHVINKLGFSNSFVVDAEGFSRGIWLIWNENKVKLHVVASSRHSVIALIDDHSTLWILTGGSVVDKIHNITGILRSWNKEKFGNIFHNKRRLLARIQWIQDCLSERPSYYLSSLEETLLKDYKGYVSSDLNHTLISLIPKVPNPTNMTHFRPISLCITTYKVISKTLVQRLRVLHLDLVSPNQVAFMLGRQIQDNIVAAQEVLHKFKNARGKMGYIAWKIDLGKAYDKLQWGFIKQVLEEVGIEGKLNNLIMSYILNARYKVALNGKMSNSFLPKCRIKQCDPLSPYIFVLCMEKLFHIIKQNLLERAWKPVKISRIGPEISHVFFGEYLILFGQASVQQAETMRDCLYTFCDLLGQQVSFFKSRIHCYNNVSYNNAKGLAAVCRSHISKNPGNYLGIPLIHGRITKDTY</sequence>
<dbReference type="CDD" id="cd01650">
    <property type="entry name" value="RT_nLTR_like"/>
    <property type="match status" value="1"/>
</dbReference>
<comment type="caution">
    <text evidence="2">The sequence shown here is derived from an EMBL/GenBank/DDBJ whole genome shotgun (WGS) entry which is preliminary data.</text>
</comment>
<dbReference type="AlphaFoldDB" id="A0AAE0E5G1"/>
<dbReference type="PANTHER" id="PTHR31635">
    <property type="entry name" value="REVERSE TRANSCRIPTASE DOMAIN-CONTAINING PROTEIN-RELATED"/>
    <property type="match status" value="1"/>
</dbReference>
<name>A0AAE0E5G1_9ROSI</name>